<dbReference type="PANTHER" id="PTHR43167:SF1">
    <property type="entry name" value="PUTATIVE (AFU_ORTHOLOGUE AFUA_6G01830)-RELATED"/>
    <property type="match status" value="1"/>
</dbReference>
<keyword evidence="1" id="KW-0489">Methyltransferase</keyword>
<evidence type="ECO:0000256" key="2">
    <source>
        <dbReference type="ARBA" id="ARBA00022679"/>
    </source>
</evidence>
<evidence type="ECO:0000256" key="1">
    <source>
        <dbReference type="ARBA" id="ARBA00022603"/>
    </source>
</evidence>
<organism evidence="5 6">
    <name type="scientific">Orbilia ellipsospora</name>
    <dbReference type="NCBI Taxonomy" id="2528407"/>
    <lineage>
        <taxon>Eukaryota</taxon>
        <taxon>Fungi</taxon>
        <taxon>Dikarya</taxon>
        <taxon>Ascomycota</taxon>
        <taxon>Pezizomycotina</taxon>
        <taxon>Orbiliomycetes</taxon>
        <taxon>Orbiliales</taxon>
        <taxon>Orbiliaceae</taxon>
        <taxon>Orbilia</taxon>
    </lineage>
</organism>
<comment type="caution">
    <text evidence="5">The sequence shown here is derived from an EMBL/GenBank/DDBJ whole genome shotgun (WGS) entry which is preliminary data.</text>
</comment>
<dbReference type="PROSITE" id="PS51682">
    <property type="entry name" value="SAM_OMT_I"/>
    <property type="match status" value="1"/>
</dbReference>
<dbReference type="EMBL" id="JAVHJO010000003">
    <property type="protein sequence ID" value="KAK6541471.1"/>
    <property type="molecule type" value="Genomic_DNA"/>
</dbReference>
<dbReference type="GO" id="GO:0032259">
    <property type="term" value="P:methylation"/>
    <property type="evidence" value="ECO:0007669"/>
    <property type="project" value="UniProtKB-KW"/>
</dbReference>
<keyword evidence="2" id="KW-0808">Transferase</keyword>
<dbReference type="SUPFAM" id="SSF53335">
    <property type="entry name" value="S-adenosyl-L-methionine-dependent methyltransferases"/>
    <property type="match status" value="1"/>
</dbReference>
<name>A0AAV9XHP6_9PEZI</name>
<keyword evidence="3" id="KW-0949">S-adenosyl-L-methionine</keyword>
<comment type="similarity">
    <text evidence="4">Belongs to the class I-like SAM-binding methyltransferase superfamily. Cation-dependent O-methyltransferase family.</text>
</comment>
<evidence type="ECO:0008006" key="7">
    <source>
        <dbReference type="Google" id="ProtNLM"/>
    </source>
</evidence>
<evidence type="ECO:0000256" key="3">
    <source>
        <dbReference type="ARBA" id="ARBA00022691"/>
    </source>
</evidence>
<protein>
    <recommendedName>
        <fullName evidence="7">O-methyltransferase</fullName>
    </recommendedName>
</protein>
<gene>
    <name evidence="5" type="ORF">TWF694_007280</name>
</gene>
<reference evidence="5 6" key="1">
    <citation type="submission" date="2019-10" db="EMBL/GenBank/DDBJ databases">
        <authorList>
            <person name="Palmer J.M."/>
        </authorList>
    </citation>
    <scope>NUCLEOTIDE SEQUENCE [LARGE SCALE GENOMIC DNA]</scope>
    <source>
        <strain evidence="5 6">TWF694</strain>
    </source>
</reference>
<accession>A0AAV9XHP6</accession>
<proteinExistence type="inferred from homology"/>
<dbReference type="Proteomes" id="UP001365542">
    <property type="component" value="Unassembled WGS sequence"/>
</dbReference>
<dbReference type="Pfam" id="PF13578">
    <property type="entry name" value="Methyltransf_24"/>
    <property type="match status" value="1"/>
</dbReference>
<dbReference type="Gene3D" id="3.40.50.150">
    <property type="entry name" value="Vaccinia Virus protein VP39"/>
    <property type="match status" value="1"/>
</dbReference>
<dbReference type="AlphaFoldDB" id="A0AAV9XHP6"/>
<evidence type="ECO:0000313" key="6">
    <source>
        <dbReference type="Proteomes" id="UP001365542"/>
    </source>
</evidence>
<dbReference type="InterPro" id="IPR029063">
    <property type="entry name" value="SAM-dependent_MTases_sf"/>
</dbReference>
<keyword evidence="6" id="KW-1185">Reference proteome</keyword>
<sequence>MLEIIFIIIKIKMSSPNPLIGDNVPSHILTLLDRLHAASLKQESTLTRADFAEDVVHSNMKDKFIALEQDKCHFVYQLIRATNAKFVVEAGTSFGVSTIYMALAVAANCRATGGKGKVIATEHEPEKAKEARKYWSECGDIITNIIELREGDLRETLKEELDTVDFLLLDIWTPMILPTLKLVQPKMKSGAVIIADNTINSAAGYKDMFEHVRAPDSGFTNLTLPYHNGLEMIVYSPK</sequence>
<dbReference type="GO" id="GO:0008171">
    <property type="term" value="F:O-methyltransferase activity"/>
    <property type="evidence" value="ECO:0007669"/>
    <property type="project" value="InterPro"/>
</dbReference>
<evidence type="ECO:0000313" key="5">
    <source>
        <dbReference type="EMBL" id="KAK6541471.1"/>
    </source>
</evidence>
<dbReference type="InterPro" id="IPR002935">
    <property type="entry name" value="SAM_O-MeTrfase"/>
</dbReference>
<dbReference type="PANTHER" id="PTHR43167">
    <property type="entry name" value="PUTATIVE (AFU_ORTHOLOGUE AFUA_6G01830)-RELATED"/>
    <property type="match status" value="1"/>
</dbReference>
<evidence type="ECO:0000256" key="4">
    <source>
        <dbReference type="ARBA" id="ARBA00023453"/>
    </source>
</evidence>